<feature type="domain" description="Reverse transcriptase" evidence="1">
    <location>
        <begin position="852"/>
        <end position="1131"/>
    </location>
</feature>
<dbReference type="AlphaFoldDB" id="A0AAW2XRA3"/>
<dbReference type="SUPFAM" id="SSF56672">
    <property type="entry name" value="DNA/RNA polymerases"/>
    <property type="match status" value="1"/>
</dbReference>
<dbReference type="InterPro" id="IPR036691">
    <property type="entry name" value="Endo/exonu/phosph_ase_sf"/>
</dbReference>
<evidence type="ECO:0000313" key="2">
    <source>
        <dbReference type="EMBL" id="KAL0455462.1"/>
    </source>
</evidence>
<protein>
    <submittedName>
        <fullName evidence="2">LINE-1 reverse transcriptase</fullName>
    </submittedName>
</protein>
<accession>A0AAW2XRA3</accession>
<dbReference type="InterPro" id="IPR026960">
    <property type="entry name" value="RVT-Znf"/>
</dbReference>
<keyword evidence="2" id="KW-0808">Transferase</keyword>
<evidence type="ECO:0000259" key="1">
    <source>
        <dbReference type="PROSITE" id="PS50878"/>
    </source>
</evidence>
<organism evidence="2">
    <name type="scientific">Sesamum latifolium</name>
    <dbReference type="NCBI Taxonomy" id="2727402"/>
    <lineage>
        <taxon>Eukaryota</taxon>
        <taxon>Viridiplantae</taxon>
        <taxon>Streptophyta</taxon>
        <taxon>Embryophyta</taxon>
        <taxon>Tracheophyta</taxon>
        <taxon>Spermatophyta</taxon>
        <taxon>Magnoliopsida</taxon>
        <taxon>eudicotyledons</taxon>
        <taxon>Gunneridae</taxon>
        <taxon>Pentapetalae</taxon>
        <taxon>asterids</taxon>
        <taxon>lamiids</taxon>
        <taxon>Lamiales</taxon>
        <taxon>Pedaliaceae</taxon>
        <taxon>Sesamum</taxon>
    </lineage>
</organism>
<keyword evidence="2" id="KW-0548">Nucleotidyltransferase</keyword>
<dbReference type="PANTHER" id="PTHR33116:SF78">
    <property type="entry name" value="OS12G0587133 PROTEIN"/>
    <property type="match status" value="1"/>
</dbReference>
<dbReference type="PANTHER" id="PTHR33116">
    <property type="entry name" value="REVERSE TRANSCRIPTASE ZINC-BINDING DOMAIN-CONTAINING PROTEIN-RELATED-RELATED"/>
    <property type="match status" value="1"/>
</dbReference>
<dbReference type="Pfam" id="PF13966">
    <property type="entry name" value="zf-RVT"/>
    <property type="match status" value="1"/>
</dbReference>
<dbReference type="Pfam" id="PF00078">
    <property type="entry name" value="RVT_1"/>
    <property type="match status" value="1"/>
</dbReference>
<proteinExistence type="predicted"/>
<dbReference type="PROSITE" id="PS50878">
    <property type="entry name" value="RT_POL"/>
    <property type="match status" value="1"/>
</dbReference>
<dbReference type="SUPFAM" id="SSF56219">
    <property type="entry name" value="DNase I-like"/>
    <property type="match status" value="1"/>
</dbReference>
<name>A0AAW2XRA3_9LAMI</name>
<dbReference type="EMBL" id="JACGWN010000003">
    <property type="protein sequence ID" value="KAL0455462.1"/>
    <property type="molecule type" value="Genomic_DNA"/>
</dbReference>
<keyword evidence="2" id="KW-0695">RNA-directed DNA polymerase</keyword>
<dbReference type="CDD" id="cd01650">
    <property type="entry name" value="RT_nLTR_like"/>
    <property type="match status" value="1"/>
</dbReference>
<dbReference type="GO" id="GO:0003964">
    <property type="term" value="F:RNA-directed DNA polymerase activity"/>
    <property type="evidence" value="ECO:0007669"/>
    <property type="project" value="UniProtKB-KW"/>
</dbReference>
<dbReference type="InterPro" id="IPR000477">
    <property type="entry name" value="RT_dom"/>
</dbReference>
<sequence>MVITGRTYHHVCALKVDLPKAYDTLEWDFIHAMLSVFGFPEKMIMWIVECISTTTYSFALNGELHGFFPGARGIRQAESFQYHWQCNEMKLFNLCFADDLLLFCKAEENSEGQLPVRYLGLPLISSRLTIDDCKPLLLKVDERLQGWSSLHLSFAARIQLLKSVISALNIYWATTFILPYGVLKTIEACMRKFLWQAGHNSGAAKVAWVDVCTSVTARFGWLGEKWSWSWRKILKLRSQLLGPLIHRFPNGPRVTGIPLESKVSLVINEHGWSWPLITDIEHMEIVDHLPRLEDSDGVRWNSTTGEFTISDAYRLFQPPGPTVGWHVLLRGPLRIPRNCFILWLAILERLSTLDRTWWTGLDSTCVLCSRGETESHSHLFFQCEYANTCLRILEAEVRFRLPRISWQHTVLWSARRCLNSGMPFPVHSLPRWFRVRVLRRKTRVCGALLCRFINNGASPIDSLGRGGQRAPCHTKTMNQGIGINKTSMRLWKSALKRPNLHLPTRFQLTSIHGFFVTIIHDLICQAKEFLHIEAGLELSCKITGGLNSVAHQAAVGQLVRDNKIQFMGLLERRVRQEVDVEILRVEVQFIHCKLTNRRMHTSCLISVIYGDCDLIRHRELWAGLRSLSEEIIDDPWCVLGDFNVVIDASEGALSPGITAVKGAEACGNVWTRWSMKHGFEGSTEQGFFKFDNFLAKQPGFLNVVRSTWRHPINGTRMYGVVCKLKALKSTFRAQRKVKGDLANNVTLAKEFLDRAQALFDRKINARRARQRIYQITNSAGVILTDTSQSSLRHILTMEEAIELTMPVTAAEIKEAFFDISEDSTPGPDGYPSAFYKATWPKIGADLCAAITEFFHSGRLLKQINATLLVLIPKVQLPVRVSDYRPIACCNVIYKVITKILVRRMQLIFHLLIDHTQTAFVPRSSISDNVLLAQELLARYNQARLPRRCTIKVDIQKAYDSVHWDFILEGLRIFNFPPRFIGWIEQCITTISFSVSLNESMHGFFQGSRAIRQGDPMSPYLFVIVMELWHVLLKIRVQNAATFQFHWKCKELGILNLCFADDVLIFCSGNVQSTSTIKDTLAEFAGMSGLQVNPSKSQIILSKAVQTERQAILDLMGFQESSHQVSWSSINLFTTHDCRLSTSY</sequence>
<comment type="caution">
    <text evidence="2">The sequence shown here is derived from an EMBL/GenBank/DDBJ whole genome shotgun (WGS) entry which is preliminary data.</text>
</comment>
<reference evidence="2" key="1">
    <citation type="submission" date="2020-06" db="EMBL/GenBank/DDBJ databases">
        <authorList>
            <person name="Li T."/>
            <person name="Hu X."/>
            <person name="Zhang T."/>
            <person name="Song X."/>
            <person name="Zhang H."/>
            <person name="Dai N."/>
            <person name="Sheng W."/>
            <person name="Hou X."/>
            <person name="Wei L."/>
        </authorList>
    </citation>
    <scope>NUCLEOTIDE SEQUENCE</scope>
    <source>
        <strain evidence="2">KEN1</strain>
        <tissue evidence="2">Leaf</tissue>
    </source>
</reference>
<dbReference type="InterPro" id="IPR043502">
    <property type="entry name" value="DNA/RNA_pol_sf"/>
</dbReference>
<reference evidence="2" key="2">
    <citation type="journal article" date="2024" name="Plant">
        <title>Genomic evolution and insights into agronomic trait innovations of Sesamum species.</title>
        <authorList>
            <person name="Miao H."/>
            <person name="Wang L."/>
            <person name="Qu L."/>
            <person name="Liu H."/>
            <person name="Sun Y."/>
            <person name="Le M."/>
            <person name="Wang Q."/>
            <person name="Wei S."/>
            <person name="Zheng Y."/>
            <person name="Lin W."/>
            <person name="Duan Y."/>
            <person name="Cao H."/>
            <person name="Xiong S."/>
            <person name="Wang X."/>
            <person name="Wei L."/>
            <person name="Li C."/>
            <person name="Ma Q."/>
            <person name="Ju M."/>
            <person name="Zhao R."/>
            <person name="Li G."/>
            <person name="Mu C."/>
            <person name="Tian Q."/>
            <person name="Mei H."/>
            <person name="Zhang T."/>
            <person name="Gao T."/>
            <person name="Zhang H."/>
        </authorList>
    </citation>
    <scope>NUCLEOTIDE SEQUENCE</scope>
    <source>
        <strain evidence="2">KEN1</strain>
    </source>
</reference>
<gene>
    <name evidence="2" type="ORF">Slati_0885400</name>
</gene>